<reference evidence="4" key="1">
    <citation type="submission" date="2020-01" db="EMBL/GenBank/DDBJ databases">
        <title>Caldichromatium gen. nov., sp. nov., a thermophilic purple sulfur bacterium member of the family Chromatiaceae isolated from Nakabusa hot spring, Japan.</title>
        <authorList>
            <person name="Saini M.K."/>
            <person name="Hanada S."/>
            <person name="Tank M."/>
        </authorList>
    </citation>
    <scope>NUCLEOTIDE SEQUENCE [LARGE SCALE GENOMIC DNA]</scope>
    <source>
        <strain evidence="4">No.7</strain>
    </source>
</reference>
<dbReference type="PANTHER" id="PTHR37938:SF1">
    <property type="entry name" value="BLL0215 PROTEIN"/>
    <property type="match status" value="1"/>
</dbReference>
<keyword evidence="1" id="KW-0472">Membrane</keyword>
<dbReference type="PANTHER" id="PTHR37938">
    <property type="entry name" value="BLL0215 PROTEIN"/>
    <property type="match status" value="1"/>
</dbReference>
<sequence length="159" mass="17598">MSEVLYSAHPSLIRSRPLATVLTLLLLVGGSLLFLKGEQALPPELTLPGLDDLVLRLLGLLLFVFALFRLVGWWLASLSDRLEISADEILWSHGLLSKHYTEISMNAVRTVHVSQSLLQRILNAGDLTIYTSGDLPELVVRGLPDPGRIRALIRSPVRE</sequence>
<feature type="transmembrane region" description="Helical" evidence="1">
    <location>
        <begin position="55"/>
        <end position="76"/>
    </location>
</feature>
<dbReference type="Proteomes" id="UP000502699">
    <property type="component" value="Chromosome"/>
</dbReference>
<keyword evidence="1" id="KW-1133">Transmembrane helix</keyword>
<evidence type="ECO:0000256" key="1">
    <source>
        <dbReference type="SAM" id="Phobius"/>
    </source>
</evidence>
<dbReference type="InterPro" id="IPR005182">
    <property type="entry name" value="YdbS-like_PH"/>
</dbReference>
<keyword evidence="1" id="KW-0812">Transmembrane</keyword>
<accession>A0A6G7VE15</accession>
<dbReference type="EMBL" id="CP048029">
    <property type="protein sequence ID" value="QIK38261.1"/>
    <property type="molecule type" value="Genomic_DNA"/>
</dbReference>
<dbReference type="KEGG" id="cjap:GWK36_10050"/>
<dbReference type="Pfam" id="PF03703">
    <property type="entry name" value="bPH_2"/>
    <property type="match status" value="1"/>
</dbReference>
<organism evidence="3 4">
    <name type="scientific">Caldichromatium japonicum</name>
    <dbReference type="NCBI Taxonomy" id="2699430"/>
    <lineage>
        <taxon>Bacteria</taxon>
        <taxon>Pseudomonadati</taxon>
        <taxon>Pseudomonadota</taxon>
        <taxon>Gammaproteobacteria</taxon>
        <taxon>Chromatiales</taxon>
        <taxon>Chromatiaceae</taxon>
        <taxon>Caldichromatium</taxon>
    </lineage>
</organism>
<dbReference type="RefSeq" id="WP_166271020.1">
    <property type="nucleotide sequence ID" value="NZ_CP048029.1"/>
</dbReference>
<protein>
    <submittedName>
        <fullName evidence="3">PH domain-containing protein</fullName>
    </submittedName>
</protein>
<keyword evidence="4" id="KW-1185">Reference proteome</keyword>
<gene>
    <name evidence="3" type="ORF">GWK36_10050</name>
</gene>
<name>A0A6G7VE15_9GAMM</name>
<evidence type="ECO:0000259" key="2">
    <source>
        <dbReference type="Pfam" id="PF03703"/>
    </source>
</evidence>
<feature type="transmembrane region" description="Helical" evidence="1">
    <location>
        <begin position="18"/>
        <end position="35"/>
    </location>
</feature>
<proteinExistence type="predicted"/>
<dbReference type="AlphaFoldDB" id="A0A6G7VE15"/>
<evidence type="ECO:0000313" key="4">
    <source>
        <dbReference type="Proteomes" id="UP000502699"/>
    </source>
</evidence>
<evidence type="ECO:0000313" key="3">
    <source>
        <dbReference type="EMBL" id="QIK38261.1"/>
    </source>
</evidence>
<feature type="domain" description="YdbS-like PH" evidence="2">
    <location>
        <begin position="82"/>
        <end position="153"/>
    </location>
</feature>